<feature type="chain" id="PRO_5039376617" evidence="2">
    <location>
        <begin position="28"/>
        <end position="680"/>
    </location>
</feature>
<keyword evidence="1" id="KW-0175">Coiled coil</keyword>
<protein>
    <submittedName>
        <fullName evidence="3">TolC family protein</fullName>
    </submittedName>
</protein>
<feature type="coiled-coil region" evidence="1">
    <location>
        <begin position="180"/>
        <end position="207"/>
    </location>
</feature>
<evidence type="ECO:0000313" key="3">
    <source>
        <dbReference type="EMBL" id="TDA20936.1"/>
    </source>
</evidence>
<keyword evidence="2" id="KW-0732">Signal</keyword>
<dbReference type="GO" id="GO:0015562">
    <property type="term" value="F:efflux transmembrane transporter activity"/>
    <property type="evidence" value="ECO:0007669"/>
    <property type="project" value="InterPro"/>
</dbReference>
<dbReference type="PANTHER" id="PTHR30203">
    <property type="entry name" value="OUTER MEMBRANE CATION EFFLUX PROTEIN"/>
    <property type="match status" value="1"/>
</dbReference>
<comment type="caution">
    <text evidence="3">The sequence shown here is derived from an EMBL/GenBank/DDBJ whole genome shotgun (WGS) entry which is preliminary data.</text>
</comment>
<evidence type="ECO:0000256" key="2">
    <source>
        <dbReference type="SAM" id="SignalP"/>
    </source>
</evidence>
<keyword evidence="4" id="KW-1185">Reference proteome</keyword>
<name>A0A4R4FE42_9FIRM</name>
<dbReference type="SUPFAM" id="SSF56954">
    <property type="entry name" value="Outer membrane efflux proteins (OEP)"/>
    <property type="match status" value="2"/>
</dbReference>
<feature type="signal peptide" evidence="2">
    <location>
        <begin position="1"/>
        <end position="27"/>
    </location>
</feature>
<organism evidence="3 4">
    <name type="scientific">Extibacter muris</name>
    <dbReference type="NCBI Taxonomy" id="1796622"/>
    <lineage>
        <taxon>Bacteria</taxon>
        <taxon>Bacillati</taxon>
        <taxon>Bacillota</taxon>
        <taxon>Clostridia</taxon>
        <taxon>Lachnospirales</taxon>
        <taxon>Lachnospiraceae</taxon>
        <taxon>Extibacter</taxon>
    </lineage>
</organism>
<dbReference type="Gene3D" id="1.20.1600.10">
    <property type="entry name" value="Outer membrane efflux proteins (OEP)"/>
    <property type="match status" value="1"/>
</dbReference>
<proteinExistence type="predicted"/>
<dbReference type="InterPro" id="IPR010131">
    <property type="entry name" value="MdtP/NodT-like"/>
</dbReference>
<accession>A0A4R4FE42</accession>
<feature type="coiled-coil region" evidence="1">
    <location>
        <begin position="355"/>
        <end position="438"/>
    </location>
</feature>
<evidence type="ECO:0000313" key="4">
    <source>
        <dbReference type="Proteomes" id="UP000295710"/>
    </source>
</evidence>
<gene>
    <name evidence="3" type="ORF">E1963_14260</name>
</gene>
<evidence type="ECO:0000256" key="1">
    <source>
        <dbReference type="SAM" id="Coils"/>
    </source>
</evidence>
<dbReference type="RefSeq" id="WP_132279233.1">
    <property type="nucleotide sequence ID" value="NZ_JAOBST010000011.1"/>
</dbReference>
<dbReference type="EMBL" id="SMMX01000013">
    <property type="protein sequence ID" value="TDA20936.1"/>
    <property type="molecule type" value="Genomic_DNA"/>
</dbReference>
<reference evidence="3 4" key="1">
    <citation type="journal article" date="2016" name="Nat. Microbiol.">
        <title>The Mouse Intestinal Bacterial Collection (miBC) provides host-specific insight into cultured diversity and functional potential of the gut microbiota.</title>
        <authorList>
            <person name="Lagkouvardos I."/>
            <person name="Pukall R."/>
            <person name="Abt B."/>
            <person name="Foesel B.U."/>
            <person name="Meier-Kolthoff J.P."/>
            <person name="Kumar N."/>
            <person name="Bresciani A."/>
            <person name="Martinez I."/>
            <person name="Just S."/>
            <person name="Ziegler C."/>
            <person name="Brugiroux S."/>
            <person name="Garzetti D."/>
            <person name="Wenning M."/>
            <person name="Bui T.P."/>
            <person name="Wang J."/>
            <person name="Hugenholtz F."/>
            <person name="Plugge C.M."/>
            <person name="Peterson D.A."/>
            <person name="Hornef M.W."/>
            <person name="Baines J.F."/>
            <person name="Smidt H."/>
            <person name="Walter J."/>
            <person name="Kristiansen K."/>
            <person name="Nielsen H.B."/>
            <person name="Haller D."/>
            <person name="Overmann J."/>
            <person name="Stecher B."/>
            <person name="Clavel T."/>
        </authorList>
    </citation>
    <scope>NUCLEOTIDE SEQUENCE [LARGE SCALE GENOMIC DNA]</scope>
    <source>
        <strain evidence="3 4">DSM 28560</strain>
    </source>
</reference>
<dbReference type="Proteomes" id="UP000295710">
    <property type="component" value="Unassembled WGS sequence"/>
</dbReference>
<dbReference type="AlphaFoldDB" id="A0A4R4FE42"/>
<sequence>MRKSGWKKCLCMLCAACICAGTFTGSAGTAEAGQKVLTLEQAKKLAYLSSTDYTTVKSKMNLQKIKYTEAVKSIALKQKNMLTFRWSPLLTFKFPERPDMATLYDWLYKPVQIQTELSSLMHQLEDVRCSVDEKVSNLYVAVYCAQEKITFAGQRLDSLNETLERIRWRVKAGEGAQADVDKIQAQVKKLTTDVSLLTRQYETAKKKLGTAIGLDLSWGFRFENPYVKGKLKRSMVGELTEHTLAHDQGYYEAKLGTRAGLVSLELNERLLKSKYSRHMSYIQPYINQARQGQKIDTDAFRTAYDQFLYALDSRWQGHIRILFIKIPKEWFKGALDGVRYMEDDPYAAYTQTLEYVDLKLEQDQKQKEIEEAVADQFEALVTAGNALDALQEAVADMETKLEKQAALNKQGKLSFEELNAQQDEYEEYEMQMLDSMADYSSQLYSFDRLTCGGITKYLEEGSLSANVSGTGDSYLVQEEGEGAYYTLESRIEDNMFLLGVRIPDGYQIKVTDYELWVDGAQIGARTKIEEPLKHLALTLDDVQNAAIRFYNKDGFVDACEIDPMVMQGPLDIKGEYQAAAKKKQKKVADYTYTYRTSTGMAEFKFTPVTGEGIAYYQVAGNDGQAIYDKALVRADQPFCYLALAARDQKNLRIKFYDADKRELYVGSLKPDTLEVTIREE</sequence>